<dbReference type="GO" id="GO:0009166">
    <property type="term" value="P:nucleotide catabolic process"/>
    <property type="evidence" value="ECO:0007669"/>
    <property type="project" value="InterPro"/>
</dbReference>
<feature type="non-terminal residue" evidence="1">
    <location>
        <position position="1"/>
    </location>
</feature>
<accession>A0A9D1GMY0</accession>
<dbReference type="InterPro" id="IPR029052">
    <property type="entry name" value="Metallo-depent_PP-like"/>
</dbReference>
<evidence type="ECO:0000313" key="2">
    <source>
        <dbReference type="Proteomes" id="UP000886881"/>
    </source>
</evidence>
<organism evidence="1 2">
    <name type="scientific">Candidatus Cryptobacteroides merdipullorum</name>
    <dbReference type="NCBI Taxonomy" id="2840771"/>
    <lineage>
        <taxon>Bacteria</taxon>
        <taxon>Pseudomonadati</taxon>
        <taxon>Bacteroidota</taxon>
        <taxon>Bacteroidia</taxon>
        <taxon>Bacteroidales</taxon>
        <taxon>Candidatus Cryptobacteroides</taxon>
    </lineage>
</organism>
<proteinExistence type="predicted"/>
<sequence length="118" mass="13266">ERGGFRIGIIGLEADLSSNVSATISSRIPQLDDVEVTNRWAEYLRDTEKCDLVILLSHIGYEEDRKLVPQTRNLDLVIGGHSHTFVDEMIYVRDLDGRKVPVVTDGCFGVEMGEVKIY</sequence>
<dbReference type="Proteomes" id="UP000886881">
    <property type="component" value="Unassembled WGS sequence"/>
</dbReference>
<dbReference type="InterPro" id="IPR006179">
    <property type="entry name" value="5_nucleotidase/apyrase"/>
</dbReference>
<dbReference type="Gene3D" id="3.60.21.10">
    <property type="match status" value="1"/>
</dbReference>
<comment type="caution">
    <text evidence="1">The sequence shown here is derived from an EMBL/GenBank/DDBJ whole genome shotgun (WGS) entry which is preliminary data.</text>
</comment>
<dbReference type="AlphaFoldDB" id="A0A9D1GMY0"/>
<dbReference type="PRINTS" id="PR01607">
    <property type="entry name" value="APYRASEFAMLY"/>
</dbReference>
<name>A0A9D1GMY0_9BACT</name>
<dbReference type="EMBL" id="DVLC01000027">
    <property type="protein sequence ID" value="HIT46490.1"/>
    <property type="molecule type" value="Genomic_DNA"/>
</dbReference>
<dbReference type="SUPFAM" id="SSF56300">
    <property type="entry name" value="Metallo-dependent phosphatases"/>
    <property type="match status" value="1"/>
</dbReference>
<reference evidence="1" key="2">
    <citation type="journal article" date="2021" name="PeerJ">
        <title>Extensive microbial diversity within the chicken gut microbiome revealed by metagenomics and culture.</title>
        <authorList>
            <person name="Gilroy R."/>
            <person name="Ravi A."/>
            <person name="Getino M."/>
            <person name="Pursley I."/>
            <person name="Horton D.L."/>
            <person name="Alikhan N.F."/>
            <person name="Baker D."/>
            <person name="Gharbi K."/>
            <person name="Hall N."/>
            <person name="Watson M."/>
            <person name="Adriaenssens E.M."/>
            <person name="Foster-Nyarko E."/>
            <person name="Jarju S."/>
            <person name="Secka A."/>
            <person name="Antonio M."/>
            <person name="Oren A."/>
            <person name="Chaudhuri R.R."/>
            <person name="La Ragione R."/>
            <person name="Hildebrand F."/>
            <person name="Pallen M.J."/>
        </authorList>
    </citation>
    <scope>NUCLEOTIDE SEQUENCE</scope>
    <source>
        <strain evidence="1">ChiHecec2B26-709</strain>
    </source>
</reference>
<dbReference type="PANTHER" id="PTHR11575">
    <property type="entry name" value="5'-NUCLEOTIDASE-RELATED"/>
    <property type="match status" value="1"/>
</dbReference>
<evidence type="ECO:0000313" key="1">
    <source>
        <dbReference type="EMBL" id="HIT46490.1"/>
    </source>
</evidence>
<reference evidence="1" key="1">
    <citation type="submission" date="2020-10" db="EMBL/GenBank/DDBJ databases">
        <authorList>
            <person name="Gilroy R."/>
        </authorList>
    </citation>
    <scope>NUCLEOTIDE SEQUENCE</scope>
    <source>
        <strain evidence="1">ChiHecec2B26-709</strain>
    </source>
</reference>
<gene>
    <name evidence="1" type="ORF">IAC35_01380</name>
</gene>
<protein>
    <submittedName>
        <fullName evidence="1">Bifunctional metallophosphatase/5'-nucleotidase</fullName>
    </submittedName>
</protein>
<dbReference type="GO" id="GO:0016787">
    <property type="term" value="F:hydrolase activity"/>
    <property type="evidence" value="ECO:0007669"/>
    <property type="project" value="InterPro"/>
</dbReference>
<dbReference type="PANTHER" id="PTHR11575:SF24">
    <property type="entry name" value="5'-NUCLEOTIDASE"/>
    <property type="match status" value="1"/>
</dbReference>